<gene>
    <name evidence="2" type="ORF">EUGRSUZ_J01503</name>
</gene>
<dbReference type="PANTHER" id="PTHR36757">
    <property type="entry name" value="BNAANNG22500D PROTEIN"/>
    <property type="match status" value="1"/>
</dbReference>
<feature type="compositionally biased region" description="Basic and acidic residues" evidence="1">
    <location>
        <begin position="138"/>
        <end position="153"/>
    </location>
</feature>
<organism evidence="2">
    <name type="scientific">Eucalyptus grandis</name>
    <name type="common">Flooded gum</name>
    <dbReference type="NCBI Taxonomy" id="71139"/>
    <lineage>
        <taxon>Eukaryota</taxon>
        <taxon>Viridiplantae</taxon>
        <taxon>Streptophyta</taxon>
        <taxon>Embryophyta</taxon>
        <taxon>Tracheophyta</taxon>
        <taxon>Spermatophyta</taxon>
        <taxon>Magnoliopsida</taxon>
        <taxon>eudicotyledons</taxon>
        <taxon>Gunneridae</taxon>
        <taxon>Pentapetalae</taxon>
        <taxon>rosids</taxon>
        <taxon>malvids</taxon>
        <taxon>Myrtales</taxon>
        <taxon>Myrtaceae</taxon>
        <taxon>Myrtoideae</taxon>
        <taxon>Eucalypteae</taxon>
        <taxon>Eucalyptus</taxon>
    </lineage>
</organism>
<reference evidence="2" key="1">
    <citation type="submission" date="2013-07" db="EMBL/GenBank/DDBJ databases">
        <title>The genome of Eucalyptus grandis.</title>
        <authorList>
            <person name="Schmutz J."/>
            <person name="Hayes R."/>
            <person name="Myburg A."/>
            <person name="Tuskan G."/>
            <person name="Grattapaglia D."/>
            <person name="Rokhsar D.S."/>
        </authorList>
    </citation>
    <scope>NUCLEOTIDE SEQUENCE</scope>
    <source>
        <tissue evidence="2">Leaf extractions</tissue>
    </source>
</reference>
<dbReference type="AlphaFoldDB" id="A0A059AEK1"/>
<dbReference type="EMBL" id="KK198762">
    <property type="protein sequence ID" value="KCW52066.1"/>
    <property type="molecule type" value="Genomic_DNA"/>
</dbReference>
<dbReference type="Gramene" id="KCW52066">
    <property type="protein sequence ID" value="KCW52066"/>
    <property type="gene ID" value="EUGRSUZ_J01503"/>
</dbReference>
<dbReference type="eggNOG" id="ENOG502RYBM">
    <property type="taxonomic scope" value="Eukaryota"/>
</dbReference>
<dbReference type="InParanoid" id="A0A059AEK1"/>
<dbReference type="PANTHER" id="PTHR36757:SF1">
    <property type="entry name" value="GENOME ASSEMBLY, CHROMOSOME: A04"/>
    <property type="match status" value="1"/>
</dbReference>
<feature type="region of interest" description="Disordered" evidence="1">
    <location>
        <begin position="131"/>
        <end position="153"/>
    </location>
</feature>
<sequence>MSVDQLNPENFSALSPRISFSFNLCDLDAAQKAIHSSPSNPTTTCLPALDSRNDFEFCLSESFEPESSSADELFSDGKILAAPVKKKNGPERRRHCNCPLPSLPSPKESIPCNPTRHANMISPDPEANCDGDMPHGGNIKDARSRGGRADDKQSRSFWRFGRSSSLGSVNSHGARLCFLPLMPRSNSSGSSSPDMKQHRQGLPPPQCSATKNNQKASSSRCCGSHHQQRGALQVSPVVLNVPAGDMFGLSSLFGNRKTKNNHM</sequence>
<name>A0A059AEK1_EUCGR</name>
<evidence type="ECO:0000256" key="1">
    <source>
        <dbReference type="SAM" id="MobiDB-lite"/>
    </source>
</evidence>
<dbReference type="OMA" id="RHANMIS"/>
<feature type="compositionally biased region" description="Polar residues" evidence="1">
    <location>
        <begin position="207"/>
        <end position="221"/>
    </location>
</feature>
<proteinExistence type="predicted"/>
<accession>A0A059AEK1</accession>
<protein>
    <submittedName>
        <fullName evidence="2">Uncharacterized protein</fullName>
    </submittedName>
</protein>
<feature type="region of interest" description="Disordered" evidence="1">
    <location>
        <begin position="185"/>
        <end position="224"/>
    </location>
</feature>
<evidence type="ECO:0000313" key="2">
    <source>
        <dbReference type="EMBL" id="KCW52066.1"/>
    </source>
</evidence>
<dbReference type="OrthoDB" id="1621429at2759"/>